<dbReference type="SUPFAM" id="SSF51735">
    <property type="entry name" value="NAD(P)-binding Rossmann-fold domains"/>
    <property type="match status" value="1"/>
</dbReference>
<dbReference type="Proteomes" id="UP000182498">
    <property type="component" value="Unassembled WGS sequence"/>
</dbReference>
<evidence type="ECO:0000259" key="1">
    <source>
        <dbReference type="Pfam" id="PF13460"/>
    </source>
</evidence>
<organism evidence="2 3">
    <name type="scientific">Corynebacterium variabile</name>
    <dbReference type="NCBI Taxonomy" id="1727"/>
    <lineage>
        <taxon>Bacteria</taxon>
        <taxon>Bacillati</taxon>
        <taxon>Actinomycetota</taxon>
        <taxon>Actinomycetes</taxon>
        <taxon>Mycobacteriales</taxon>
        <taxon>Corynebacteriaceae</taxon>
        <taxon>Corynebacterium</taxon>
    </lineage>
</organism>
<evidence type="ECO:0000313" key="2">
    <source>
        <dbReference type="EMBL" id="CUU65230.1"/>
    </source>
</evidence>
<dbReference type="InterPro" id="IPR016040">
    <property type="entry name" value="NAD(P)-bd_dom"/>
</dbReference>
<keyword evidence="3" id="KW-1185">Reference proteome</keyword>
<name>A0A0X2NKF7_9CORY</name>
<dbReference type="RefSeq" id="WP_014009654.1">
    <property type="nucleotide sequence ID" value="NZ_FAUH01000003.1"/>
</dbReference>
<accession>A0A0X2NKF7</accession>
<proteinExistence type="predicted"/>
<dbReference type="OMA" id="PYYVAKH"/>
<gene>
    <name evidence="2" type="ORF">CVAR292_00548</name>
</gene>
<sequence>MSDALIIGGHGKVALLAAPKLIDHGFAVTSLIRKPEQAEDIEALGATPLVLDLTQLTPDEWDALLVRFDVVIWSAGAGGGTPGRTYAVDRDAALAVIDSLERLRDAGKAPRYLNVSYVGATKHSVPEDDPFFAYADSKKTVDDRLNGTEGLDYAILGPAALTLEPSNGWAPVDAAAENPEWSTETSRELVADVIAELAARDTLPENRTVEFIDGPNPVSEIG</sequence>
<dbReference type="Pfam" id="PF13460">
    <property type="entry name" value="NAD_binding_10"/>
    <property type="match status" value="1"/>
</dbReference>
<protein>
    <submittedName>
        <fullName evidence="2">Putative NADH-flavin reductase</fullName>
    </submittedName>
</protein>
<dbReference type="InterPro" id="IPR036291">
    <property type="entry name" value="NAD(P)-bd_dom_sf"/>
</dbReference>
<dbReference type="PANTHER" id="PTHR15020">
    <property type="entry name" value="FLAVIN REDUCTASE-RELATED"/>
    <property type="match status" value="1"/>
</dbReference>
<reference evidence="3" key="1">
    <citation type="submission" date="2015-11" db="EMBL/GenBank/DDBJ databases">
        <authorList>
            <person name="Dugat-Bony E."/>
        </authorList>
    </citation>
    <scope>NUCLEOTIDE SEQUENCE [LARGE SCALE GENOMIC DNA]</scope>
    <source>
        <strain evidence="3">Mu292</strain>
    </source>
</reference>
<dbReference type="AlphaFoldDB" id="A0A0X2NKF7"/>
<evidence type="ECO:0000313" key="3">
    <source>
        <dbReference type="Proteomes" id="UP000182498"/>
    </source>
</evidence>
<dbReference type="EMBL" id="FAUH01000003">
    <property type="protein sequence ID" value="CUU65230.1"/>
    <property type="molecule type" value="Genomic_DNA"/>
</dbReference>
<dbReference type="OrthoDB" id="4248066at2"/>
<dbReference type="Gene3D" id="3.40.50.720">
    <property type="entry name" value="NAD(P)-binding Rossmann-like Domain"/>
    <property type="match status" value="1"/>
</dbReference>
<dbReference type="PANTHER" id="PTHR15020:SF50">
    <property type="entry name" value="UPF0659 PROTEIN YMR090W"/>
    <property type="match status" value="1"/>
</dbReference>
<feature type="domain" description="NAD(P)-binding" evidence="1">
    <location>
        <begin position="8"/>
        <end position="199"/>
    </location>
</feature>